<dbReference type="EMBL" id="BAAAQN010000038">
    <property type="protein sequence ID" value="GAA2045226.1"/>
    <property type="molecule type" value="Genomic_DNA"/>
</dbReference>
<dbReference type="Proteomes" id="UP001500751">
    <property type="component" value="Unassembled WGS sequence"/>
</dbReference>
<sequence length="112" mass="11587">MLRFWKCSPGRSGEVGAGVPEWSWPACGSTPAAAAAALEAAESAGAPASVEAGFAGLEEQAATTIISADAQAAPTSSRRSDFRFLMTRRRWCGWTPCSTGDAKTKPRPAGKA</sequence>
<comment type="caution">
    <text evidence="1">The sequence shown here is derived from an EMBL/GenBank/DDBJ whole genome shotgun (WGS) entry which is preliminary data.</text>
</comment>
<name>A0ABP5GII4_9ACTN</name>
<organism evidence="1 2">
    <name type="scientific">Catenulispora yoronensis</name>
    <dbReference type="NCBI Taxonomy" id="450799"/>
    <lineage>
        <taxon>Bacteria</taxon>
        <taxon>Bacillati</taxon>
        <taxon>Actinomycetota</taxon>
        <taxon>Actinomycetes</taxon>
        <taxon>Catenulisporales</taxon>
        <taxon>Catenulisporaceae</taxon>
        <taxon>Catenulispora</taxon>
    </lineage>
</organism>
<evidence type="ECO:0000313" key="2">
    <source>
        <dbReference type="Proteomes" id="UP001500751"/>
    </source>
</evidence>
<keyword evidence="2" id="KW-1185">Reference proteome</keyword>
<proteinExistence type="predicted"/>
<gene>
    <name evidence="1" type="ORF">GCM10009839_56460</name>
</gene>
<protein>
    <submittedName>
        <fullName evidence="1">Uncharacterized protein</fullName>
    </submittedName>
</protein>
<reference evidence="2" key="1">
    <citation type="journal article" date="2019" name="Int. J. Syst. Evol. Microbiol.">
        <title>The Global Catalogue of Microorganisms (GCM) 10K type strain sequencing project: providing services to taxonomists for standard genome sequencing and annotation.</title>
        <authorList>
            <consortium name="The Broad Institute Genomics Platform"/>
            <consortium name="The Broad Institute Genome Sequencing Center for Infectious Disease"/>
            <person name="Wu L."/>
            <person name="Ma J."/>
        </authorList>
    </citation>
    <scope>NUCLEOTIDE SEQUENCE [LARGE SCALE GENOMIC DNA]</scope>
    <source>
        <strain evidence="2">JCM 16014</strain>
    </source>
</reference>
<evidence type="ECO:0000313" key="1">
    <source>
        <dbReference type="EMBL" id="GAA2045226.1"/>
    </source>
</evidence>
<accession>A0ABP5GII4</accession>